<evidence type="ECO:0000256" key="2">
    <source>
        <dbReference type="ARBA" id="ARBA00004834"/>
    </source>
</evidence>
<dbReference type="InterPro" id="IPR017853">
    <property type="entry name" value="GH"/>
</dbReference>
<evidence type="ECO:0000259" key="9">
    <source>
        <dbReference type="SMART" id="SM00813"/>
    </source>
</evidence>
<dbReference type="InterPro" id="IPR055235">
    <property type="entry name" value="ASD1_cat"/>
</dbReference>
<evidence type="ECO:0000256" key="1">
    <source>
        <dbReference type="ARBA" id="ARBA00001462"/>
    </source>
</evidence>
<comment type="pathway">
    <text evidence="2">Glycan metabolism; L-arabinan degradation.</text>
</comment>
<proteinExistence type="inferred from homology"/>
<dbReference type="SMART" id="SM00813">
    <property type="entry name" value="Alpha-L-AF_C"/>
    <property type="match status" value="1"/>
</dbReference>
<gene>
    <name evidence="10" type="ORF">PVAG01_04521</name>
</gene>
<evidence type="ECO:0000256" key="4">
    <source>
        <dbReference type="ARBA" id="ARBA00012670"/>
    </source>
</evidence>
<dbReference type="Pfam" id="PF06964">
    <property type="entry name" value="Alpha-L-AF_C"/>
    <property type="match status" value="1"/>
</dbReference>
<evidence type="ECO:0000256" key="6">
    <source>
        <dbReference type="ARBA" id="ARBA00022801"/>
    </source>
</evidence>
<dbReference type="PANTHER" id="PTHR31776:SF0">
    <property type="entry name" value="ALPHA-L-ARABINOFURANOSIDASE 1"/>
    <property type="match status" value="1"/>
</dbReference>
<evidence type="ECO:0000256" key="3">
    <source>
        <dbReference type="ARBA" id="ARBA00007186"/>
    </source>
</evidence>
<dbReference type="Proteomes" id="UP001629113">
    <property type="component" value="Unassembled WGS sequence"/>
</dbReference>
<keyword evidence="11" id="KW-1185">Reference proteome</keyword>
<comment type="similarity">
    <text evidence="3">Belongs to the glycosyl hydrolase 51 family.</text>
</comment>
<keyword evidence="7" id="KW-0325">Glycoprotein</keyword>
<evidence type="ECO:0000256" key="8">
    <source>
        <dbReference type="SAM" id="SignalP"/>
    </source>
</evidence>
<dbReference type="InterPro" id="IPR051563">
    <property type="entry name" value="Glycosyl_Hydrolase_51"/>
</dbReference>
<dbReference type="EMBL" id="JBFCZG010000003">
    <property type="protein sequence ID" value="KAL3425240.1"/>
    <property type="molecule type" value="Genomic_DNA"/>
</dbReference>
<evidence type="ECO:0000256" key="7">
    <source>
        <dbReference type="ARBA" id="ARBA00023180"/>
    </source>
</evidence>
<dbReference type="InterPro" id="IPR013780">
    <property type="entry name" value="Glyco_hydro_b"/>
</dbReference>
<dbReference type="SUPFAM" id="SSF51011">
    <property type="entry name" value="Glycosyl hydrolase domain"/>
    <property type="match status" value="1"/>
</dbReference>
<organism evidence="10 11">
    <name type="scientific">Phlyctema vagabunda</name>
    <dbReference type="NCBI Taxonomy" id="108571"/>
    <lineage>
        <taxon>Eukaryota</taxon>
        <taxon>Fungi</taxon>
        <taxon>Dikarya</taxon>
        <taxon>Ascomycota</taxon>
        <taxon>Pezizomycotina</taxon>
        <taxon>Leotiomycetes</taxon>
        <taxon>Helotiales</taxon>
        <taxon>Dermateaceae</taxon>
        <taxon>Phlyctema</taxon>
    </lineage>
</organism>
<accession>A0ABR4PPM9</accession>
<sequence>MLTLTKALLALLSLSQVSLAAGRKVSRQSTSTTSYPQFSNVTSNSTNPVSLKVLTKTGVRNTTAPYLYGWMFEDINHSGDGGLYGELLTNGAFEGSTVTWEPIPDYFGKSITYQENACEAYGPVLTGYKPVGNTLLRLDNLHPLSHSHQTVLELDIPTNSSNSTGPVGFQNMGWWGIPVTPQVYNVSFYVYPDQVRNRAVPSTSITVSLQSNITGEIWASVKIPAQEWNVVNWTLISTQIENTVTAPDSNNTLAITFDSVEAVGQTYYFSQISLFGETFKGYQNGLRKDLAQNIYDLKPTFLRWPGGNNLEGYSVQRRWKWWETIGPLSDRWARPGNWEYYNTNGLGLLEFLEWTESMEMDNVLGIYSGYSLGDAGQSNTVEFPATEEAMYPVLKEALDELEFCMGSVDTYWGAKRAEYGHPEPFNIKFIEIGNEDWFGLNYPFRFRYLYDGLKAAYPDIQYISSAYNENPLYTIDLPPGTTWDTHHYEEPAFFIENFDFFDNWQEVTNNTNVTVMIGEYSVIQVDTPDRLVNFSFPADVHISYPRLVSGLAEGVYLLGAERNPNVVTMSSYAPSLQNFNWYNWSPNLIAFDANPENTVLSVSYYLQKLFNAYRGTESVEVTNTGDFNPLYWAAAVDGDKSVILKVINIANTSISLTVELETAWSSVNGTIITGPDPNGFNYRNNQTAIVPIPLNLTSSTPSVDGEWTWNVPSYSITVLEFKP</sequence>
<comment type="catalytic activity">
    <reaction evidence="1">
        <text>Hydrolysis of terminal non-reducing alpha-L-arabinofuranoside residues in alpha-L-arabinosides.</text>
        <dbReference type="EC" id="3.2.1.55"/>
    </reaction>
</comment>
<dbReference type="PANTHER" id="PTHR31776">
    <property type="entry name" value="ALPHA-L-ARABINOFURANOSIDASE 1"/>
    <property type="match status" value="1"/>
</dbReference>
<dbReference type="Gene3D" id="2.60.40.1180">
    <property type="entry name" value="Golgi alpha-mannosidase II"/>
    <property type="match status" value="1"/>
</dbReference>
<feature type="signal peptide" evidence="8">
    <location>
        <begin position="1"/>
        <end position="20"/>
    </location>
</feature>
<feature type="chain" id="PRO_5047208620" description="non-reducing end alpha-L-arabinofuranosidase" evidence="8">
    <location>
        <begin position="21"/>
        <end position="723"/>
    </location>
</feature>
<keyword evidence="6" id="KW-0378">Hydrolase</keyword>
<protein>
    <recommendedName>
        <fullName evidence="4">non-reducing end alpha-L-arabinofuranosidase</fullName>
        <ecNumber evidence="4">3.2.1.55</ecNumber>
    </recommendedName>
</protein>
<reference evidence="10 11" key="1">
    <citation type="submission" date="2024-06" db="EMBL/GenBank/DDBJ databases">
        <title>Complete genome of Phlyctema vagabunda strain 19-DSS-EL-015.</title>
        <authorList>
            <person name="Fiorenzani C."/>
        </authorList>
    </citation>
    <scope>NUCLEOTIDE SEQUENCE [LARGE SCALE GENOMIC DNA]</scope>
    <source>
        <strain evidence="10 11">19-DSS-EL-015</strain>
    </source>
</reference>
<keyword evidence="5 8" id="KW-0732">Signal</keyword>
<dbReference type="SUPFAM" id="SSF51445">
    <property type="entry name" value="(Trans)glycosidases"/>
    <property type="match status" value="1"/>
</dbReference>
<evidence type="ECO:0000313" key="10">
    <source>
        <dbReference type="EMBL" id="KAL3425240.1"/>
    </source>
</evidence>
<dbReference type="Pfam" id="PF22848">
    <property type="entry name" value="ASD1_dom"/>
    <property type="match status" value="1"/>
</dbReference>
<name>A0ABR4PPM9_9HELO</name>
<evidence type="ECO:0000256" key="5">
    <source>
        <dbReference type="ARBA" id="ARBA00022729"/>
    </source>
</evidence>
<dbReference type="EC" id="3.2.1.55" evidence="4"/>
<evidence type="ECO:0000313" key="11">
    <source>
        <dbReference type="Proteomes" id="UP001629113"/>
    </source>
</evidence>
<feature type="domain" description="Alpha-L-arabinofuranosidase C-terminal" evidence="9">
    <location>
        <begin position="518"/>
        <end position="715"/>
    </location>
</feature>
<dbReference type="InterPro" id="IPR010720">
    <property type="entry name" value="Alpha-L-AF_C"/>
</dbReference>
<comment type="caution">
    <text evidence="10">The sequence shown here is derived from an EMBL/GenBank/DDBJ whole genome shotgun (WGS) entry which is preliminary data.</text>
</comment>
<dbReference type="Gene3D" id="3.20.20.80">
    <property type="entry name" value="Glycosidases"/>
    <property type="match status" value="1"/>
</dbReference>